<dbReference type="PANTHER" id="PTHR39594">
    <property type="entry name" value="PROTEIN YCHQ"/>
    <property type="match status" value="1"/>
</dbReference>
<dbReference type="InterPro" id="IPR007360">
    <property type="entry name" value="SirB"/>
</dbReference>
<evidence type="ECO:0000256" key="1">
    <source>
        <dbReference type="SAM" id="Phobius"/>
    </source>
</evidence>
<sequence length="125" mass="13906">MLMLKHLHATFALLSLIGFILRGIWLLKGSPLFQAKLTKILPHVNDTLLLGSAVALLLTYHWNPLQHPWILAKITALLIYIGLGLLAFKFAKTRPSQLTSWLAALCTICYIFGVAITKSPTLNLM</sequence>
<name>A0ABV8V9U1_9GAMM</name>
<dbReference type="Pfam" id="PF04247">
    <property type="entry name" value="SirB"/>
    <property type="match status" value="1"/>
</dbReference>
<keyword evidence="1" id="KW-0812">Transmembrane</keyword>
<dbReference type="PANTHER" id="PTHR39594:SF1">
    <property type="entry name" value="PROTEIN YCHQ"/>
    <property type="match status" value="1"/>
</dbReference>
<comment type="caution">
    <text evidence="2">The sequence shown here is derived from an EMBL/GenBank/DDBJ whole genome shotgun (WGS) entry which is preliminary data.</text>
</comment>
<keyword evidence="1" id="KW-0472">Membrane</keyword>
<feature type="transmembrane region" description="Helical" evidence="1">
    <location>
        <begin position="69"/>
        <end position="91"/>
    </location>
</feature>
<protein>
    <submittedName>
        <fullName evidence="2">SirB2 family protein</fullName>
    </submittedName>
</protein>
<keyword evidence="1" id="KW-1133">Transmembrane helix</keyword>
<dbReference type="Proteomes" id="UP001595840">
    <property type="component" value="Unassembled WGS sequence"/>
</dbReference>
<feature type="transmembrane region" description="Helical" evidence="1">
    <location>
        <begin position="98"/>
        <end position="116"/>
    </location>
</feature>
<dbReference type="RefSeq" id="WP_290262931.1">
    <property type="nucleotide sequence ID" value="NZ_JAUFQG010000004.1"/>
</dbReference>
<evidence type="ECO:0000313" key="3">
    <source>
        <dbReference type="Proteomes" id="UP001595840"/>
    </source>
</evidence>
<reference evidence="3" key="1">
    <citation type="journal article" date="2019" name="Int. J. Syst. Evol. Microbiol.">
        <title>The Global Catalogue of Microorganisms (GCM) 10K type strain sequencing project: providing services to taxonomists for standard genome sequencing and annotation.</title>
        <authorList>
            <consortium name="The Broad Institute Genomics Platform"/>
            <consortium name="The Broad Institute Genome Sequencing Center for Infectious Disease"/>
            <person name="Wu L."/>
            <person name="Ma J."/>
        </authorList>
    </citation>
    <scope>NUCLEOTIDE SEQUENCE [LARGE SCALE GENOMIC DNA]</scope>
    <source>
        <strain evidence="3">CECT 8570</strain>
    </source>
</reference>
<accession>A0ABV8V9U1</accession>
<gene>
    <name evidence="2" type="ORF">ACFOX3_16930</name>
</gene>
<dbReference type="PIRSF" id="PIRSF005610">
    <property type="entry name" value="SirB"/>
    <property type="match status" value="1"/>
</dbReference>
<organism evidence="2 3">
    <name type="scientific">Simiduia curdlanivorans</name>
    <dbReference type="NCBI Taxonomy" id="1492769"/>
    <lineage>
        <taxon>Bacteria</taxon>
        <taxon>Pseudomonadati</taxon>
        <taxon>Pseudomonadota</taxon>
        <taxon>Gammaproteobacteria</taxon>
        <taxon>Cellvibrionales</taxon>
        <taxon>Cellvibrionaceae</taxon>
        <taxon>Simiduia</taxon>
    </lineage>
</organism>
<evidence type="ECO:0000313" key="2">
    <source>
        <dbReference type="EMBL" id="MFC4364005.1"/>
    </source>
</evidence>
<keyword evidence="3" id="KW-1185">Reference proteome</keyword>
<dbReference type="EMBL" id="JBHSCX010000021">
    <property type="protein sequence ID" value="MFC4364005.1"/>
    <property type="molecule type" value="Genomic_DNA"/>
</dbReference>
<proteinExistence type="predicted"/>
<feature type="transmembrane region" description="Helical" evidence="1">
    <location>
        <begin position="6"/>
        <end position="27"/>
    </location>
</feature>